<dbReference type="PROSITE" id="PS50164">
    <property type="entry name" value="GIY_YIG"/>
    <property type="match status" value="1"/>
</dbReference>
<dbReference type="SMART" id="SM00465">
    <property type="entry name" value="GIYc"/>
    <property type="match status" value="1"/>
</dbReference>
<dbReference type="CDD" id="cd10456">
    <property type="entry name" value="GIY-YIG_UPF0213"/>
    <property type="match status" value="1"/>
</dbReference>
<dbReference type="InterPro" id="IPR035901">
    <property type="entry name" value="GIY-YIG_endonuc_sf"/>
</dbReference>
<protein>
    <submittedName>
        <fullName evidence="3">GIY-YIG nuclease family protein</fullName>
    </submittedName>
</protein>
<proteinExistence type="inferred from homology"/>
<feature type="domain" description="GIY-YIG" evidence="2">
    <location>
        <begin position="3"/>
        <end position="78"/>
    </location>
</feature>
<comment type="caution">
    <text evidence="3">The sequence shown here is derived from an EMBL/GenBank/DDBJ whole genome shotgun (WGS) entry which is preliminary data.</text>
</comment>
<reference evidence="3" key="2">
    <citation type="journal article" date="2021" name="PeerJ">
        <title>Extensive microbial diversity within the chicken gut microbiome revealed by metagenomics and culture.</title>
        <authorList>
            <person name="Gilroy R."/>
            <person name="Ravi A."/>
            <person name="Getino M."/>
            <person name="Pursley I."/>
            <person name="Horton D.L."/>
            <person name="Alikhan N.F."/>
            <person name="Baker D."/>
            <person name="Gharbi K."/>
            <person name="Hall N."/>
            <person name="Watson M."/>
            <person name="Adriaenssens E.M."/>
            <person name="Foster-Nyarko E."/>
            <person name="Jarju S."/>
            <person name="Secka A."/>
            <person name="Antonio M."/>
            <person name="Oren A."/>
            <person name="Chaudhuri R.R."/>
            <person name="La Ragione R."/>
            <person name="Hildebrand F."/>
            <person name="Pallen M.J."/>
        </authorList>
    </citation>
    <scope>NUCLEOTIDE SEQUENCE</scope>
    <source>
        <strain evidence="3">CHK154-7741</strain>
    </source>
</reference>
<sequence length="86" mass="10316">MDKKYYTYLILTVDNTLYCGYTDDPEKRFEKHKAGLAAKYTRAHKPLKMVYVKEFDTKSEALKEERRIKKLSRSQKEELVNSYKQD</sequence>
<evidence type="ECO:0000259" key="2">
    <source>
        <dbReference type="PROSITE" id="PS50164"/>
    </source>
</evidence>
<dbReference type="InterPro" id="IPR000305">
    <property type="entry name" value="GIY-YIG_endonuc"/>
</dbReference>
<reference evidence="3" key="1">
    <citation type="submission" date="2020-10" db="EMBL/GenBank/DDBJ databases">
        <authorList>
            <person name="Gilroy R."/>
        </authorList>
    </citation>
    <scope>NUCLEOTIDE SEQUENCE</scope>
    <source>
        <strain evidence="3">CHK154-7741</strain>
    </source>
</reference>
<evidence type="ECO:0000313" key="4">
    <source>
        <dbReference type="Proteomes" id="UP000886748"/>
    </source>
</evidence>
<dbReference type="EMBL" id="DVOD01000013">
    <property type="protein sequence ID" value="HIU91830.1"/>
    <property type="molecule type" value="Genomic_DNA"/>
</dbReference>
<dbReference type="InterPro" id="IPR050190">
    <property type="entry name" value="UPF0213_domain"/>
</dbReference>
<dbReference type="AlphaFoldDB" id="A0A9D1MYM2"/>
<accession>A0A9D1MYM2</accession>
<evidence type="ECO:0000313" key="3">
    <source>
        <dbReference type="EMBL" id="HIU91830.1"/>
    </source>
</evidence>
<dbReference type="Gene3D" id="3.40.1440.10">
    <property type="entry name" value="GIY-YIG endonuclease"/>
    <property type="match status" value="1"/>
</dbReference>
<dbReference type="Pfam" id="PF01541">
    <property type="entry name" value="GIY-YIG"/>
    <property type="match status" value="1"/>
</dbReference>
<gene>
    <name evidence="3" type="ORF">IAD26_01705</name>
</gene>
<organism evidence="3 4">
    <name type="scientific">Candidatus Limenecus avicola</name>
    <dbReference type="NCBI Taxonomy" id="2840847"/>
    <lineage>
        <taxon>Bacteria</taxon>
        <taxon>Bacillati</taxon>
        <taxon>Bacillota</taxon>
        <taxon>Clostridia</taxon>
        <taxon>Eubacteriales</taxon>
        <taxon>Clostridiaceae</taxon>
        <taxon>Clostridiaceae incertae sedis</taxon>
        <taxon>Candidatus Limenecus</taxon>
    </lineage>
</organism>
<dbReference type="SUPFAM" id="SSF82771">
    <property type="entry name" value="GIY-YIG endonuclease"/>
    <property type="match status" value="1"/>
</dbReference>
<comment type="similarity">
    <text evidence="1">Belongs to the UPF0213 family.</text>
</comment>
<evidence type="ECO:0000256" key="1">
    <source>
        <dbReference type="ARBA" id="ARBA00007435"/>
    </source>
</evidence>
<name>A0A9D1MYM2_9CLOT</name>
<dbReference type="Proteomes" id="UP000886748">
    <property type="component" value="Unassembled WGS sequence"/>
</dbReference>
<dbReference type="PANTHER" id="PTHR34477:SF1">
    <property type="entry name" value="UPF0213 PROTEIN YHBQ"/>
    <property type="match status" value="1"/>
</dbReference>
<dbReference type="PANTHER" id="PTHR34477">
    <property type="entry name" value="UPF0213 PROTEIN YHBQ"/>
    <property type="match status" value="1"/>
</dbReference>